<dbReference type="Proteomes" id="UP001149163">
    <property type="component" value="Unassembled WGS sequence"/>
</dbReference>
<comment type="caution">
    <text evidence="4">The sequence shown here is derived from an EMBL/GenBank/DDBJ whole genome shotgun (WGS) entry which is preliminary data.</text>
</comment>
<evidence type="ECO:0000313" key="4">
    <source>
        <dbReference type="EMBL" id="KAJ5176531.1"/>
    </source>
</evidence>
<reference evidence="4" key="1">
    <citation type="submission" date="2022-11" db="EMBL/GenBank/DDBJ databases">
        <authorList>
            <person name="Petersen C."/>
        </authorList>
    </citation>
    <scope>NUCLEOTIDE SEQUENCE</scope>
    <source>
        <strain evidence="4">IBT 26290</strain>
    </source>
</reference>
<keyword evidence="2" id="KW-0539">Nucleus</keyword>
<evidence type="ECO:0000256" key="1">
    <source>
        <dbReference type="ARBA" id="ARBA00004123"/>
    </source>
</evidence>
<accession>A0A9W9ILR0</accession>
<dbReference type="PANTHER" id="PTHR37534">
    <property type="entry name" value="TRANSCRIPTIONAL ACTIVATOR PROTEIN UGA3"/>
    <property type="match status" value="1"/>
</dbReference>
<dbReference type="GeneID" id="81423709"/>
<dbReference type="OrthoDB" id="4525710at2759"/>
<gene>
    <name evidence="4" type="ORF">N7482_002408</name>
</gene>
<dbReference type="GO" id="GO:0003700">
    <property type="term" value="F:DNA-binding transcription factor activity"/>
    <property type="evidence" value="ECO:0007669"/>
    <property type="project" value="TreeGrafter"/>
</dbReference>
<comment type="subcellular location">
    <subcellularLocation>
        <location evidence="1">Nucleus</location>
    </subcellularLocation>
</comment>
<evidence type="ECO:0000256" key="2">
    <source>
        <dbReference type="ARBA" id="ARBA00023242"/>
    </source>
</evidence>
<sequence length="290" mass="32460">MPSGFRHGSSASARYKFAGDQPWLPIGQVDYKYVDETADIARYYTLDEGCNASPSPPLAATRRRSEASVDQRALAETSILSDTFGSHSSEYYLPPNRPDSSHLAGYSPYSLQLSPRHHSSVSSASPHFSRSSQASPETRDFNSQIYNEFDNGLPNLDEHEACLMRYFVVQLAPWFDLCDGQRHFACTVPLRARTCPPLLNAIYTASARHLSRVKKYYKGNQVHYGGKALPNLTPETAIHYHNQCIAHFVSLSDHSREAQDENLLAAAVILRFYEEVDSQSSNHLLVPFSN</sequence>
<dbReference type="InterPro" id="IPR021858">
    <property type="entry name" value="Fun_TF"/>
</dbReference>
<dbReference type="EMBL" id="JAPQKN010000001">
    <property type="protein sequence ID" value="KAJ5176531.1"/>
    <property type="molecule type" value="Genomic_DNA"/>
</dbReference>
<dbReference type="GO" id="GO:0005634">
    <property type="term" value="C:nucleus"/>
    <property type="evidence" value="ECO:0007669"/>
    <property type="project" value="UniProtKB-SubCell"/>
</dbReference>
<dbReference type="GO" id="GO:0045944">
    <property type="term" value="P:positive regulation of transcription by RNA polymerase II"/>
    <property type="evidence" value="ECO:0007669"/>
    <property type="project" value="TreeGrafter"/>
</dbReference>
<protein>
    <submittedName>
        <fullName evidence="4">Uncharacterized protein</fullName>
    </submittedName>
</protein>
<proteinExistence type="predicted"/>
<feature type="region of interest" description="Disordered" evidence="3">
    <location>
        <begin position="114"/>
        <end position="139"/>
    </location>
</feature>
<dbReference type="AlphaFoldDB" id="A0A9W9ILR0"/>
<reference evidence="4" key="2">
    <citation type="journal article" date="2023" name="IMA Fungus">
        <title>Comparative genomic study of the Penicillium genus elucidates a diverse pangenome and 15 lateral gene transfer events.</title>
        <authorList>
            <person name="Petersen C."/>
            <person name="Sorensen T."/>
            <person name="Nielsen M.R."/>
            <person name="Sondergaard T.E."/>
            <person name="Sorensen J.L."/>
            <person name="Fitzpatrick D.A."/>
            <person name="Frisvad J.C."/>
            <person name="Nielsen K.L."/>
        </authorList>
    </citation>
    <scope>NUCLEOTIDE SEQUENCE</scope>
    <source>
        <strain evidence="4">IBT 26290</strain>
    </source>
</reference>
<dbReference type="RefSeq" id="XP_056548139.1">
    <property type="nucleotide sequence ID" value="XM_056684533.1"/>
</dbReference>
<feature type="compositionally biased region" description="Low complexity" evidence="3">
    <location>
        <begin position="120"/>
        <end position="136"/>
    </location>
</feature>
<keyword evidence="5" id="KW-1185">Reference proteome</keyword>
<dbReference type="PANTHER" id="PTHR37534:SF2">
    <property type="entry name" value="N-ACETYLTRANSFERASE DOMAIN-CONTAINING PROTEIN"/>
    <property type="match status" value="1"/>
</dbReference>
<evidence type="ECO:0000256" key="3">
    <source>
        <dbReference type="SAM" id="MobiDB-lite"/>
    </source>
</evidence>
<evidence type="ECO:0000313" key="5">
    <source>
        <dbReference type="Proteomes" id="UP001149163"/>
    </source>
</evidence>
<name>A0A9W9ILR0_9EURO</name>
<dbReference type="GO" id="GO:0000976">
    <property type="term" value="F:transcription cis-regulatory region binding"/>
    <property type="evidence" value="ECO:0007669"/>
    <property type="project" value="TreeGrafter"/>
</dbReference>
<dbReference type="Pfam" id="PF11951">
    <property type="entry name" value="Fungal_trans_2"/>
    <property type="match status" value="1"/>
</dbReference>
<organism evidence="4 5">
    <name type="scientific">Penicillium canariense</name>
    <dbReference type="NCBI Taxonomy" id="189055"/>
    <lineage>
        <taxon>Eukaryota</taxon>
        <taxon>Fungi</taxon>
        <taxon>Dikarya</taxon>
        <taxon>Ascomycota</taxon>
        <taxon>Pezizomycotina</taxon>
        <taxon>Eurotiomycetes</taxon>
        <taxon>Eurotiomycetidae</taxon>
        <taxon>Eurotiales</taxon>
        <taxon>Aspergillaceae</taxon>
        <taxon>Penicillium</taxon>
    </lineage>
</organism>